<organism evidence="1 2">
    <name type="scientific">Geodermatophilus aquaeductus</name>
    <dbReference type="NCBI Taxonomy" id="1564161"/>
    <lineage>
        <taxon>Bacteria</taxon>
        <taxon>Bacillati</taxon>
        <taxon>Actinomycetota</taxon>
        <taxon>Actinomycetes</taxon>
        <taxon>Geodermatophilales</taxon>
        <taxon>Geodermatophilaceae</taxon>
        <taxon>Geodermatophilus</taxon>
    </lineage>
</organism>
<reference evidence="1 2" key="1">
    <citation type="submission" date="2017-05" db="EMBL/GenBank/DDBJ databases">
        <authorList>
            <person name="Varghese N."/>
            <person name="Submissions S."/>
        </authorList>
    </citation>
    <scope>NUCLEOTIDE SEQUENCE [LARGE SCALE GENOMIC DNA]</scope>
    <source>
        <strain evidence="1 2">DSM 46834</strain>
    </source>
</reference>
<sequence length="89" mass="9596">MESYAVGFARPDRWSHTGQGSARTPWHAVSALRPAGELDGEVELALCGAIVQIWGCQQWDRIGAGRTGCPECRRLSGLAWEVATLSRAG</sequence>
<dbReference type="Proteomes" id="UP000317484">
    <property type="component" value="Unassembled WGS sequence"/>
</dbReference>
<evidence type="ECO:0000313" key="1">
    <source>
        <dbReference type="EMBL" id="SMO95615.1"/>
    </source>
</evidence>
<proteinExistence type="predicted"/>
<evidence type="ECO:0000313" key="2">
    <source>
        <dbReference type="Proteomes" id="UP000317484"/>
    </source>
</evidence>
<gene>
    <name evidence="1" type="ORF">SAMN06273567_10936</name>
</gene>
<dbReference type="RefSeq" id="WP_142460124.1">
    <property type="nucleotide sequence ID" value="NZ_FXTJ01000009.1"/>
</dbReference>
<keyword evidence="2" id="KW-1185">Reference proteome</keyword>
<dbReference type="AlphaFoldDB" id="A0A521FHJ3"/>
<name>A0A521FHJ3_9ACTN</name>
<dbReference type="EMBL" id="FXTJ01000009">
    <property type="protein sequence ID" value="SMO95615.1"/>
    <property type="molecule type" value="Genomic_DNA"/>
</dbReference>
<protein>
    <submittedName>
        <fullName evidence="1">Uncharacterized protein</fullName>
    </submittedName>
</protein>
<accession>A0A521FHJ3</accession>